<keyword evidence="5" id="KW-0574">Periplasm</keyword>
<dbReference type="GO" id="GO:0020037">
    <property type="term" value="F:heme binding"/>
    <property type="evidence" value="ECO:0007669"/>
    <property type="project" value="InterPro"/>
</dbReference>
<dbReference type="InterPro" id="IPR024167">
    <property type="entry name" value="Cytochrome_c4-like"/>
</dbReference>
<keyword evidence="3" id="KW-0349">Heme</keyword>
<dbReference type="PROSITE" id="PS51007">
    <property type="entry name" value="CYTC"/>
    <property type="match status" value="2"/>
</dbReference>
<evidence type="ECO:0000256" key="6">
    <source>
        <dbReference type="ARBA" id="ARBA00022982"/>
    </source>
</evidence>
<evidence type="ECO:0000313" key="9">
    <source>
        <dbReference type="EMBL" id="ABZ09818.1"/>
    </source>
</evidence>
<dbReference type="Gene3D" id="1.10.760.10">
    <property type="entry name" value="Cytochrome c-like domain"/>
    <property type="match status" value="2"/>
</dbReference>
<dbReference type="InterPro" id="IPR036909">
    <property type="entry name" value="Cyt_c-like_dom_sf"/>
</dbReference>
<dbReference type="InterPro" id="IPR009056">
    <property type="entry name" value="Cyt_c-like_dom"/>
</dbReference>
<dbReference type="PANTHER" id="PTHR33751:SF9">
    <property type="entry name" value="CYTOCHROME C4"/>
    <property type="match status" value="1"/>
</dbReference>
<evidence type="ECO:0000259" key="8">
    <source>
        <dbReference type="PROSITE" id="PS51007"/>
    </source>
</evidence>
<dbReference type="GO" id="GO:0009055">
    <property type="term" value="F:electron transfer activity"/>
    <property type="evidence" value="ECO:0007669"/>
    <property type="project" value="InterPro"/>
</dbReference>
<dbReference type="AlphaFoldDB" id="B3TB53"/>
<keyword evidence="4" id="KW-0479">Metal-binding</keyword>
<dbReference type="GO" id="GO:0005506">
    <property type="term" value="F:iron ion binding"/>
    <property type="evidence" value="ECO:0007669"/>
    <property type="project" value="InterPro"/>
</dbReference>
<evidence type="ECO:0000256" key="4">
    <source>
        <dbReference type="ARBA" id="ARBA00022723"/>
    </source>
</evidence>
<proteinExistence type="predicted"/>
<protein>
    <recommendedName>
        <fullName evidence="8">Cytochrome c domain-containing protein</fullName>
    </recommendedName>
</protein>
<dbReference type="InterPro" id="IPR050597">
    <property type="entry name" value="Cytochrome_c_Oxidase_Subunit"/>
</dbReference>
<evidence type="ECO:0000256" key="3">
    <source>
        <dbReference type="ARBA" id="ARBA00022617"/>
    </source>
</evidence>
<reference evidence="9" key="1">
    <citation type="journal article" date="2008" name="ISME J.">
        <title>Genomic patterns of recombination, clonal divergence and environment in marine microbial populations.</title>
        <authorList>
            <person name="Konstantinidis K.T."/>
            <person name="Delong E.F."/>
        </authorList>
    </citation>
    <scope>NUCLEOTIDE SEQUENCE</scope>
</reference>
<accession>B3TB53</accession>
<sequence length="213" mass="23125">MTKTAFFMAVLGVLLQGPSALRAEDRMEEKEGAADISDTLQLCFSCHGENGVSEDASIPILAGQHLHYIYTQLKDYKAGRRASPIMEPITAELDKKLMLELAAFFSEQTWPGSTTKADAATVKRAEAMINSGQCVQCHLGGFEGASGVPRIATQHAVYLKKTMLDFKNRVRLNSAAKASLLSEFSEADIEAMANYLAALMVQPKAVSYGSEIQ</sequence>
<gene>
    <name evidence="9" type="ORF">ALOHA_HF4000APKG8K5ctg1g31</name>
</gene>
<dbReference type="EMBL" id="EU016658">
    <property type="protein sequence ID" value="ABZ09818.1"/>
    <property type="molecule type" value="Genomic_DNA"/>
</dbReference>
<dbReference type="PANTHER" id="PTHR33751">
    <property type="entry name" value="CBB3-TYPE CYTOCHROME C OXIDASE SUBUNIT FIXP"/>
    <property type="match status" value="1"/>
</dbReference>
<keyword evidence="2" id="KW-0813">Transport</keyword>
<evidence type="ECO:0000256" key="7">
    <source>
        <dbReference type="ARBA" id="ARBA00023004"/>
    </source>
</evidence>
<comment type="subcellular location">
    <subcellularLocation>
        <location evidence="1">Periplasm</location>
    </subcellularLocation>
</comment>
<name>B3TB53_9ZZZZ</name>
<evidence type="ECO:0000256" key="5">
    <source>
        <dbReference type="ARBA" id="ARBA00022764"/>
    </source>
</evidence>
<keyword evidence="6" id="KW-0249">Electron transport</keyword>
<evidence type="ECO:0000256" key="1">
    <source>
        <dbReference type="ARBA" id="ARBA00004418"/>
    </source>
</evidence>
<feature type="domain" description="Cytochrome c" evidence="8">
    <location>
        <begin position="120"/>
        <end position="200"/>
    </location>
</feature>
<organism evidence="9">
    <name type="scientific">uncultured marine microorganism HF4000_APKG8K5</name>
    <dbReference type="NCBI Taxonomy" id="455555"/>
    <lineage>
        <taxon>unclassified sequences</taxon>
        <taxon>environmental samples</taxon>
    </lineage>
</organism>
<dbReference type="SUPFAM" id="SSF46626">
    <property type="entry name" value="Cytochrome c"/>
    <property type="match status" value="2"/>
</dbReference>
<keyword evidence="7" id="KW-0408">Iron</keyword>
<evidence type="ECO:0000256" key="2">
    <source>
        <dbReference type="ARBA" id="ARBA00022448"/>
    </source>
</evidence>
<feature type="domain" description="Cytochrome c" evidence="8">
    <location>
        <begin position="27"/>
        <end position="109"/>
    </location>
</feature>
<dbReference type="PIRSF" id="PIRSF000005">
    <property type="entry name" value="Cytochrome_c4"/>
    <property type="match status" value="1"/>
</dbReference>